<dbReference type="InterPro" id="IPR025286">
    <property type="entry name" value="MOFRL_assoc_dom"/>
</dbReference>
<dbReference type="PANTHER" id="PTHR12227:SF0">
    <property type="entry name" value="GLYCERATE KINASE"/>
    <property type="match status" value="1"/>
</dbReference>
<comment type="caution">
    <text evidence="3">The sequence shown here is derived from an EMBL/GenBank/DDBJ whole genome shotgun (WGS) entry which is preliminary data.</text>
</comment>
<evidence type="ECO:0000259" key="2">
    <source>
        <dbReference type="Pfam" id="PF13660"/>
    </source>
</evidence>
<protein>
    <submittedName>
        <fullName evidence="3">Hydroxypyruvate reductase</fullName>
    </submittedName>
</protein>
<name>A0A369CEQ9_9GAMM</name>
<dbReference type="SUPFAM" id="SSF82544">
    <property type="entry name" value="GckA/TtuD-like"/>
    <property type="match status" value="1"/>
</dbReference>
<dbReference type="PANTHER" id="PTHR12227">
    <property type="entry name" value="GLYCERATE KINASE"/>
    <property type="match status" value="1"/>
</dbReference>
<dbReference type="Pfam" id="PF13660">
    <property type="entry name" value="DUF4147"/>
    <property type="match status" value="1"/>
</dbReference>
<dbReference type="InterPro" id="IPR007835">
    <property type="entry name" value="MOFRL"/>
</dbReference>
<accession>A0A369CEQ9</accession>
<dbReference type="Gene3D" id="3.40.1480.10">
    <property type="entry name" value="MOFRL domain"/>
    <property type="match status" value="1"/>
</dbReference>
<evidence type="ECO:0000259" key="1">
    <source>
        <dbReference type="Pfam" id="PF05161"/>
    </source>
</evidence>
<evidence type="ECO:0000313" key="4">
    <source>
        <dbReference type="Proteomes" id="UP000252707"/>
    </source>
</evidence>
<proteinExistence type="predicted"/>
<sequence>MNIPSRQLLLRCYRSALEAVAGERCVADALGRLRLAGPLWLVAIGKAAPAMARGARAALGEGIVAGLVITKRGHCEPLPWPCLEGGHPLPDAGSLAAGERLLAFLREAPGDACFLFLVSGGASAVLEALPAPLELESLVRVNDWLLGSGLDIHAMNRVRKSLSLIKGGRLATRLQGRRAWQLLISDVAGDDPAVIGSGPLVADRAGAPDPEDLPPWLRPWVGLAPPGPAPGDPAWASVETVLAARLEDALDAAERTARELGLAVHRHREFVAGDAAAAGRRLARALCAGPSGLHLWGGETTVRLPADPGRGGRCQQLALAAAGELAGRKGVSFLAAGTDGSDGPGEDAGALVDGDSVARGRLEGLDVDDCLARADAGSFLEASGDLLQTGPTGTNVMDLMLGLKE</sequence>
<dbReference type="Pfam" id="PF05161">
    <property type="entry name" value="MOFRL"/>
    <property type="match status" value="1"/>
</dbReference>
<dbReference type="Proteomes" id="UP000252707">
    <property type="component" value="Unassembled WGS sequence"/>
</dbReference>
<dbReference type="AlphaFoldDB" id="A0A369CEQ9"/>
<keyword evidence="3" id="KW-0670">Pyruvate</keyword>
<feature type="domain" description="MOFRL" evidence="1">
    <location>
        <begin position="294"/>
        <end position="398"/>
    </location>
</feature>
<dbReference type="InterPro" id="IPR037035">
    <property type="entry name" value="GK-like_C_sf"/>
</dbReference>
<gene>
    <name evidence="3" type="ORF">DFQ59_102523</name>
</gene>
<dbReference type="GO" id="GO:0005737">
    <property type="term" value="C:cytoplasm"/>
    <property type="evidence" value="ECO:0007669"/>
    <property type="project" value="TreeGrafter"/>
</dbReference>
<evidence type="ECO:0000313" key="3">
    <source>
        <dbReference type="EMBL" id="RCX32163.1"/>
    </source>
</evidence>
<dbReference type="RefSeq" id="WP_245937208.1">
    <property type="nucleotide sequence ID" value="NZ_QPJY01000002.1"/>
</dbReference>
<reference evidence="3 4" key="1">
    <citation type="submission" date="2018-07" db="EMBL/GenBank/DDBJ databases">
        <title>Genomic Encyclopedia of Type Strains, Phase IV (KMG-IV): sequencing the most valuable type-strain genomes for metagenomic binning, comparative biology and taxonomic classification.</title>
        <authorList>
            <person name="Goeker M."/>
        </authorList>
    </citation>
    <scope>NUCLEOTIDE SEQUENCE [LARGE SCALE GENOMIC DNA]</scope>
    <source>
        <strain evidence="3 4">DSM 26407</strain>
    </source>
</reference>
<dbReference type="GO" id="GO:0008887">
    <property type="term" value="F:glycerate kinase activity"/>
    <property type="evidence" value="ECO:0007669"/>
    <property type="project" value="InterPro"/>
</dbReference>
<feature type="domain" description="MOFRL-associated" evidence="2">
    <location>
        <begin position="9"/>
        <end position="205"/>
    </location>
</feature>
<organism evidence="3 4">
    <name type="scientific">Thioalbus denitrificans</name>
    <dbReference type="NCBI Taxonomy" id="547122"/>
    <lineage>
        <taxon>Bacteria</taxon>
        <taxon>Pseudomonadati</taxon>
        <taxon>Pseudomonadota</taxon>
        <taxon>Gammaproteobacteria</taxon>
        <taxon>Chromatiales</taxon>
        <taxon>Ectothiorhodospiraceae</taxon>
        <taxon>Thioalbus</taxon>
    </lineage>
</organism>
<dbReference type="EMBL" id="QPJY01000002">
    <property type="protein sequence ID" value="RCX32163.1"/>
    <property type="molecule type" value="Genomic_DNA"/>
</dbReference>
<keyword evidence="4" id="KW-1185">Reference proteome</keyword>
<dbReference type="InterPro" id="IPR039760">
    <property type="entry name" value="MOFRL_protein"/>
</dbReference>
<dbReference type="InterPro" id="IPR038614">
    <property type="entry name" value="GK_N_sf"/>
</dbReference>
<dbReference type="Gene3D" id="3.40.50.10180">
    <property type="entry name" value="Glycerate kinase, MOFRL-like N-terminal domain"/>
    <property type="match status" value="1"/>
</dbReference>